<organism evidence="1 2">
    <name type="scientific">Hippocampus comes</name>
    <name type="common">Tiger tail seahorse</name>
    <dbReference type="NCBI Taxonomy" id="109280"/>
    <lineage>
        <taxon>Eukaryota</taxon>
        <taxon>Metazoa</taxon>
        <taxon>Chordata</taxon>
        <taxon>Craniata</taxon>
        <taxon>Vertebrata</taxon>
        <taxon>Euteleostomi</taxon>
        <taxon>Actinopterygii</taxon>
        <taxon>Neopterygii</taxon>
        <taxon>Teleostei</taxon>
        <taxon>Neoteleostei</taxon>
        <taxon>Acanthomorphata</taxon>
        <taxon>Syngnathiaria</taxon>
        <taxon>Syngnathiformes</taxon>
        <taxon>Syngnathoidei</taxon>
        <taxon>Syngnathidae</taxon>
        <taxon>Hippocampus</taxon>
    </lineage>
</organism>
<name>A0A3Q2YAC3_HIPCM</name>
<keyword evidence="2" id="KW-1185">Reference proteome</keyword>
<protein>
    <submittedName>
        <fullName evidence="1">Uncharacterized protein</fullName>
    </submittedName>
</protein>
<dbReference type="OMA" id="QLMELMC"/>
<reference evidence="1" key="2">
    <citation type="submission" date="2025-09" db="UniProtKB">
        <authorList>
            <consortium name="Ensembl"/>
        </authorList>
    </citation>
    <scope>IDENTIFICATION</scope>
</reference>
<dbReference type="Ensembl" id="ENSHCOT00000022549.1">
    <property type="protein sequence ID" value="ENSHCOP00000014824.1"/>
    <property type="gene ID" value="ENSHCOG00000018291.1"/>
</dbReference>
<reference evidence="1" key="1">
    <citation type="submission" date="2025-08" db="UniProtKB">
        <authorList>
            <consortium name="Ensembl"/>
        </authorList>
    </citation>
    <scope>IDENTIFICATION</scope>
</reference>
<dbReference type="Proteomes" id="UP000264820">
    <property type="component" value="Unplaced"/>
</dbReference>
<dbReference type="AlphaFoldDB" id="A0A3Q2YAC3"/>
<accession>A0A3Q2YAC3</accession>
<sequence>MSLAESVVEPIILELVHECTTEDALSEDMIALKLRMGTLPATCSPSLDTIKMQVYFDINYTSRRE</sequence>
<proteinExistence type="predicted"/>
<evidence type="ECO:0000313" key="1">
    <source>
        <dbReference type="Ensembl" id="ENSHCOP00000014824.1"/>
    </source>
</evidence>
<evidence type="ECO:0000313" key="2">
    <source>
        <dbReference type="Proteomes" id="UP000264820"/>
    </source>
</evidence>